<proteinExistence type="predicted"/>
<dbReference type="EMBL" id="CP165727">
    <property type="protein sequence ID" value="XDV69194.1"/>
    <property type="molecule type" value="Genomic_DNA"/>
</dbReference>
<sequence>MGARSSGVIRAAALAQADLGLAMGTGTDAAIAGAAMASSSAFVVSNSPRLRRFRPLHR</sequence>
<evidence type="ECO:0000313" key="1">
    <source>
        <dbReference type="EMBL" id="XDV69194.1"/>
    </source>
</evidence>
<organism evidence="1">
    <name type="scientific">Streptomyces sp. R33</name>
    <dbReference type="NCBI Taxonomy" id="3238629"/>
    <lineage>
        <taxon>Bacteria</taxon>
        <taxon>Bacillati</taxon>
        <taxon>Actinomycetota</taxon>
        <taxon>Actinomycetes</taxon>
        <taxon>Kitasatosporales</taxon>
        <taxon>Streptomycetaceae</taxon>
        <taxon>Streptomyces</taxon>
    </lineage>
</organism>
<name>A0AB39YH72_9ACTN</name>
<dbReference type="AlphaFoldDB" id="A0AB39YH72"/>
<accession>A0AB39YH72</accession>
<reference evidence="1" key="1">
    <citation type="submission" date="2024-08" db="EMBL/GenBank/DDBJ databases">
        <authorList>
            <person name="Yu S.T."/>
        </authorList>
    </citation>
    <scope>NUCLEOTIDE SEQUENCE</scope>
    <source>
        <strain evidence="1">R33</strain>
    </source>
</reference>
<gene>
    <name evidence="1" type="ORF">AB5J51_07590</name>
</gene>
<protein>
    <submittedName>
        <fullName evidence="1">Uncharacterized protein</fullName>
    </submittedName>
</protein>